<dbReference type="Gene3D" id="3.40.50.460">
    <property type="entry name" value="Phosphofructokinase domain"/>
    <property type="match status" value="1"/>
</dbReference>
<dbReference type="InterPro" id="IPR000023">
    <property type="entry name" value="Phosphofructokinase_dom"/>
</dbReference>
<organism evidence="7">
    <name type="scientific">marine metagenome</name>
    <dbReference type="NCBI Taxonomy" id="408172"/>
    <lineage>
        <taxon>unclassified sequences</taxon>
        <taxon>metagenomes</taxon>
        <taxon>ecological metagenomes</taxon>
    </lineage>
</organism>
<evidence type="ECO:0000313" key="7">
    <source>
        <dbReference type="EMBL" id="SVB90856.1"/>
    </source>
</evidence>
<feature type="domain" description="Phosphofructokinase" evidence="6">
    <location>
        <begin position="4"/>
        <end position="231"/>
    </location>
</feature>
<dbReference type="UniPathway" id="UPA00109">
    <property type="reaction ID" value="UER00182"/>
</dbReference>
<protein>
    <recommendedName>
        <fullName evidence="6">Phosphofructokinase domain-containing protein</fullName>
    </recommendedName>
</protein>
<evidence type="ECO:0000256" key="5">
    <source>
        <dbReference type="ARBA" id="ARBA00022842"/>
    </source>
</evidence>
<accession>A0A382HU13</accession>
<name>A0A382HU13_9ZZZZ</name>
<dbReference type="PRINTS" id="PR00476">
    <property type="entry name" value="PHFRCTKINASE"/>
</dbReference>
<proteinExistence type="predicted"/>
<evidence type="ECO:0000259" key="6">
    <source>
        <dbReference type="Pfam" id="PF00365"/>
    </source>
</evidence>
<keyword evidence="4" id="KW-0418">Kinase</keyword>
<dbReference type="SUPFAM" id="SSF53784">
    <property type="entry name" value="Phosphofructokinase"/>
    <property type="match status" value="1"/>
</dbReference>
<reference evidence="7" key="1">
    <citation type="submission" date="2018-05" db="EMBL/GenBank/DDBJ databases">
        <authorList>
            <person name="Lanie J.A."/>
            <person name="Ng W.-L."/>
            <person name="Kazmierczak K.M."/>
            <person name="Andrzejewski T.M."/>
            <person name="Davidsen T.M."/>
            <person name="Wayne K.J."/>
            <person name="Tettelin H."/>
            <person name="Glass J.I."/>
            <person name="Rusch D."/>
            <person name="Podicherti R."/>
            <person name="Tsui H.-C.T."/>
            <person name="Winkler M.E."/>
        </authorList>
    </citation>
    <scope>NUCLEOTIDE SEQUENCE</scope>
</reference>
<evidence type="ECO:0000256" key="1">
    <source>
        <dbReference type="ARBA" id="ARBA00001946"/>
    </source>
</evidence>
<keyword evidence="3" id="KW-0479">Metal-binding</keyword>
<evidence type="ECO:0000256" key="2">
    <source>
        <dbReference type="ARBA" id="ARBA00022679"/>
    </source>
</evidence>
<dbReference type="InterPro" id="IPR035966">
    <property type="entry name" value="PKF_sf"/>
</dbReference>
<dbReference type="GO" id="GO:0046872">
    <property type="term" value="F:metal ion binding"/>
    <property type="evidence" value="ECO:0007669"/>
    <property type="project" value="UniProtKB-KW"/>
</dbReference>
<dbReference type="PANTHER" id="PTHR45770">
    <property type="entry name" value="ATP-DEPENDENT 6-PHOSPHOFRUCTOKINASE 1"/>
    <property type="match status" value="1"/>
</dbReference>
<dbReference type="Pfam" id="PF00365">
    <property type="entry name" value="PFK"/>
    <property type="match status" value="1"/>
</dbReference>
<dbReference type="GO" id="GO:0006002">
    <property type="term" value="P:fructose 6-phosphate metabolic process"/>
    <property type="evidence" value="ECO:0007669"/>
    <property type="project" value="InterPro"/>
</dbReference>
<gene>
    <name evidence="7" type="ORF">METZ01_LOCUS243710</name>
</gene>
<dbReference type="InterPro" id="IPR022953">
    <property type="entry name" value="ATP_PFK"/>
</dbReference>
<sequence>MIGKTPGAALGSSRYKITAANASKVLNVLSEFKIKYLFIIGGNDSAANAKELGNLSKLNGYKLQVIHVPKTIDNDLVGTDHSPGYGSTARFISLATMGAGKDAQTMGESAPITIIEVMGRDAGWIAASSSLGKNNYHDPPHIVCVPEHITNYEHFLNQLENAHRKFGYAVAVVAENSRNAYGIIGSKEEALYEDQFGHKYFEGAGFHLSKLAESQLKVRVRYEKPGTIQRSMVS</sequence>
<dbReference type="Gene3D" id="3.40.50.450">
    <property type="match status" value="1"/>
</dbReference>
<keyword evidence="2" id="KW-0808">Transferase</keyword>
<feature type="non-terminal residue" evidence="7">
    <location>
        <position position="234"/>
    </location>
</feature>
<evidence type="ECO:0000256" key="4">
    <source>
        <dbReference type="ARBA" id="ARBA00022777"/>
    </source>
</evidence>
<dbReference type="InterPro" id="IPR050929">
    <property type="entry name" value="PFKA"/>
</dbReference>
<evidence type="ECO:0000256" key="3">
    <source>
        <dbReference type="ARBA" id="ARBA00022723"/>
    </source>
</evidence>
<keyword evidence="5" id="KW-0460">Magnesium</keyword>
<dbReference type="EMBL" id="UINC01063329">
    <property type="protein sequence ID" value="SVB90856.1"/>
    <property type="molecule type" value="Genomic_DNA"/>
</dbReference>
<dbReference type="GO" id="GO:0003872">
    <property type="term" value="F:6-phosphofructokinase activity"/>
    <property type="evidence" value="ECO:0007669"/>
    <property type="project" value="InterPro"/>
</dbReference>
<comment type="cofactor">
    <cofactor evidence="1">
        <name>Mg(2+)</name>
        <dbReference type="ChEBI" id="CHEBI:18420"/>
    </cofactor>
</comment>
<dbReference type="AlphaFoldDB" id="A0A382HU13"/>